<evidence type="ECO:0000259" key="2">
    <source>
        <dbReference type="Pfam" id="PF00582"/>
    </source>
</evidence>
<feature type="domain" description="UspA" evidence="2">
    <location>
        <begin position="125"/>
        <end position="268"/>
    </location>
</feature>
<evidence type="ECO:0000256" key="1">
    <source>
        <dbReference type="ARBA" id="ARBA00008791"/>
    </source>
</evidence>
<dbReference type="PANTHER" id="PTHR46268">
    <property type="entry name" value="STRESS RESPONSE PROTEIN NHAX"/>
    <property type="match status" value="1"/>
</dbReference>
<dbReference type="RefSeq" id="WP_240672944.1">
    <property type="nucleotide sequence ID" value="NZ_CP034669.1"/>
</dbReference>
<proteinExistence type="inferred from homology"/>
<dbReference type="InterPro" id="IPR006015">
    <property type="entry name" value="Universal_stress_UspA"/>
</dbReference>
<comment type="similarity">
    <text evidence="1">Belongs to the universal stress protein A family.</text>
</comment>
<dbReference type="PRINTS" id="PR01438">
    <property type="entry name" value="UNVRSLSTRESS"/>
</dbReference>
<gene>
    <name evidence="3" type="primary">ydaA_2</name>
    <name evidence="3" type="ORF">EJ065_0203</name>
</gene>
<organism evidence="3 4">
    <name type="scientific">Corallococcus coralloides</name>
    <name type="common">Myxococcus coralloides</name>
    <dbReference type="NCBI Taxonomy" id="184914"/>
    <lineage>
        <taxon>Bacteria</taxon>
        <taxon>Pseudomonadati</taxon>
        <taxon>Myxococcota</taxon>
        <taxon>Myxococcia</taxon>
        <taxon>Myxococcales</taxon>
        <taxon>Cystobacterineae</taxon>
        <taxon>Myxococcaceae</taxon>
        <taxon>Corallococcus</taxon>
    </lineage>
</organism>
<dbReference type="SUPFAM" id="SSF52402">
    <property type="entry name" value="Adenine nucleotide alpha hydrolases-like"/>
    <property type="match status" value="2"/>
</dbReference>
<name>A0A410RIP8_CORCK</name>
<evidence type="ECO:0000313" key="3">
    <source>
        <dbReference type="EMBL" id="QAT81812.1"/>
    </source>
</evidence>
<sequence length="274" mass="29980">MVEAGHARSALERASLLDLAPGARVAVLVRQGAELQGESLARAEERLMARLQAVGGTLSRIEPAMDEDLLEAFERQAAQDAPELVIIAREPRGRLTRLLGDTPEKLARHGRVPVLVTRLPAEAPYRRVLVGIDYSENAREALELALRLTPPEAGPLDVLHCYDTSYALVLHQEGASAKQMVDYYRRRASEADAGLRAFLQPYRDQGTDLHALVRSGDPQAELEHAVREQETELLVVGKHGGHGLMHALLGSVAEACLRRAECDVLVVPQAVSRH</sequence>
<dbReference type="InterPro" id="IPR014729">
    <property type="entry name" value="Rossmann-like_a/b/a_fold"/>
</dbReference>
<dbReference type="EMBL" id="CP034669">
    <property type="protein sequence ID" value="QAT81812.1"/>
    <property type="molecule type" value="Genomic_DNA"/>
</dbReference>
<accession>A0A410RIP8</accession>
<dbReference type="CDD" id="cd00293">
    <property type="entry name" value="USP-like"/>
    <property type="match status" value="1"/>
</dbReference>
<dbReference type="Pfam" id="PF00582">
    <property type="entry name" value="Usp"/>
    <property type="match status" value="1"/>
</dbReference>
<dbReference type="Gene3D" id="3.40.50.620">
    <property type="entry name" value="HUPs"/>
    <property type="match status" value="2"/>
</dbReference>
<evidence type="ECO:0000313" key="4">
    <source>
        <dbReference type="Proteomes" id="UP000288758"/>
    </source>
</evidence>
<reference evidence="3 4" key="1">
    <citation type="submission" date="2018-12" db="EMBL/GenBank/DDBJ databases">
        <title>Complete Genome Sequence of the Corallopyronin A producing Myxobacterium Corallococcus coralloides B035.</title>
        <authorList>
            <person name="Bouhired S.M."/>
            <person name="Rupp O."/>
            <person name="Blom J."/>
            <person name="Schaeberle T.F."/>
            <person name="Kehraus S."/>
            <person name="Schiefer A."/>
            <person name="Pfarr K."/>
            <person name="Goesmann A."/>
            <person name="Hoerauf A."/>
            <person name="Koenig G.M."/>
        </authorList>
    </citation>
    <scope>NUCLEOTIDE SEQUENCE [LARGE SCALE GENOMIC DNA]</scope>
    <source>
        <strain evidence="3 4">B035</strain>
    </source>
</reference>
<dbReference type="AlphaFoldDB" id="A0A410RIP8"/>
<protein>
    <submittedName>
        <fullName evidence="3">Universal stress family protein</fullName>
    </submittedName>
</protein>
<dbReference type="InterPro" id="IPR006016">
    <property type="entry name" value="UspA"/>
</dbReference>
<dbReference type="PANTHER" id="PTHR46268:SF6">
    <property type="entry name" value="UNIVERSAL STRESS PROTEIN UP12"/>
    <property type="match status" value="1"/>
</dbReference>
<dbReference type="Proteomes" id="UP000288758">
    <property type="component" value="Chromosome"/>
</dbReference>